<keyword evidence="12" id="KW-1185">Reference proteome</keyword>
<reference evidence="11" key="1">
    <citation type="submission" date="2020-09" db="EMBL/GenBank/DDBJ databases">
        <title>A novel bacterium of genus Paenibacillus, isolated from South China Sea.</title>
        <authorList>
            <person name="Huang H."/>
            <person name="Mo K."/>
            <person name="Hu Y."/>
        </authorList>
    </citation>
    <scope>NUCLEOTIDE SEQUENCE</scope>
    <source>
        <strain evidence="11">IB182363</strain>
    </source>
</reference>
<evidence type="ECO:0000256" key="2">
    <source>
        <dbReference type="ARBA" id="ARBA00017703"/>
    </source>
</evidence>
<dbReference type="InterPro" id="IPR048466">
    <property type="entry name" value="DNA_pol3_delta-like_C"/>
</dbReference>
<dbReference type="SUPFAM" id="SSF52540">
    <property type="entry name" value="P-loop containing nucleoside triphosphate hydrolases"/>
    <property type="match status" value="1"/>
</dbReference>
<dbReference type="Gene3D" id="1.20.272.10">
    <property type="match status" value="1"/>
</dbReference>
<dbReference type="GO" id="GO:0009360">
    <property type="term" value="C:DNA polymerase III complex"/>
    <property type="evidence" value="ECO:0007669"/>
    <property type="project" value="InterPro"/>
</dbReference>
<feature type="domain" description="DNA polymerase III delta N-terminal" evidence="9">
    <location>
        <begin position="19"/>
        <end position="138"/>
    </location>
</feature>
<accession>A0A927CC54</accession>
<evidence type="ECO:0000313" key="11">
    <source>
        <dbReference type="EMBL" id="MBD2863872.1"/>
    </source>
</evidence>
<evidence type="ECO:0000256" key="8">
    <source>
        <dbReference type="ARBA" id="ARBA00049244"/>
    </source>
</evidence>
<dbReference type="RefSeq" id="WP_190929505.1">
    <property type="nucleotide sequence ID" value="NZ_JACXJA010000024.1"/>
</dbReference>
<dbReference type="InterPro" id="IPR027417">
    <property type="entry name" value="P-loop_NTPase"/>
</dbReference>
<organism evidence="11 12">
    <name type="scientific">Paenibacillus oceani</name>
    <dbReference type="NCBI Taxonomy" id="2772510"/>
    <lineage>
        <taxon>Bacteria</taxon>
        <taxon>Bacillati</taxon>
        <taxon>Bacillota</taxon>
        <taxon>Bacilli</taxon>
        <taxon>Bacillales</taxon>
        <taxon>Paenibacillaceae</taxon>
        <taxon>Paenibacillus</taxon>
    </lineage>
</organism>
<comment type="catalytic activity">
    <reaction evidence="8">
        <text>DNA(n) + a 2'-deoxyribonucleoside 5'-triphosphate = DNA(n+1) + diphosphate</text>
        <dbReference type="Rhea" id="RHEA:22508"/>
        <dbReference type="Rhea" id="RHEA-COMP:17339"/>
        <dbReference type="Rhea" id="RHEA-COMP:17340"/>
        <dbReference type="ChEBI" id="CHEBI:33019"/>
        <dbReference type="ChEBI" id="CHEBI:61560"/>
        <dbReference type="ChEBI" id="CHEBI:173112"/>
        <dbReference type="EC" id="2.7.7.7"/>
    </reaction>
</comment>
<dbReference type="SUPFAM" id="SSF48019">
    <property type="entry name" value="post-AAA+ oligomerization domain-like"/>
    <property type="match status" value="1"/>
</dbReference>
<comment type="caution">
    <text evidence="11">The sequence shown here is derived from an EMBL/GenBank/DDBJ whole genome shotgun (WGS) entry which is preliminary data.</text>
</comment>
<sequence length="337" mass="38017">MDYKSAAREIGKGNVSPVYVCYGSETYLLREFTGYLIQKLIEPEYREFAISKYDLAETSLDIVLEDAQTLPFMAPKKIILADNAQFFTGAKESGKVEHHPEKLLEYMKAAAEFSVIVFIVNADKLDERKKIVKSLKDTTIPFVPMNAEELLQWVKKQAVRQSFTFAEGADDQLILYTGGGLQALSAEMEKLSLFVGEGGTVTGDIVDRLVTRSTEQNVFILIDDIVRLRLNRAFSILYDLLKQKEEPVKIVLLIARQFRIVLQVKELSKLGYSQQQMAGQIGLHPYAVKVAAEQGQKYTPDKLETILAELAELDYRLKTGKVDKVLGLEMFLMRLAS</sequence>
<dbReference type="PANTHER" id="PTHR34388">
    <property type="entry name" value="DNA POLYMERASE III SUBUNIT DELTA"/>
    <property type="match status" value="1"/>
</dbReference>
<evidence type="ECO:0000256" key="4">
    <source>
        <dbReference type="ARBA" id="ARBA00022695"/>
    </source>
</evidence>
<evidence type="ECO:0000313" key="12">
    <source>
        <dbReference type="Proteomes" id="UP000639396"/>
    </source>
</evidence>
<keyword evidence="4 11" id="KW-0548">Nucleotidyltransferase</keyword>
<dbReference type="Proteomes" id="UP000639396">
    <property type="component" value="Unassembled WGS sequence"/>
</dbReference>
<evidence type="ECO:0000256" key="3">
    <source>
        <dbReference type="ARBA" id="ARBA00022679"/>
    </source>
</evidence>
<protein>
    <recommendedName>
        <fullName evidence="2">DNA polymerase III subunit delta</fullName>
        <ecNumber evidence="1">2.7.7.7</ecNumber>
    </recommendedName>
</protein>
<feature type="domain" description="DNA polymerase III delta subunit-like C-terminal" evidence="10">
    <location>
        <begin position="215"/>
        <end position="335"/>
    </location>
</feature>
<keyword evidence="3 11" id="KW-0808">Transferase</keyword>
<dbReference type="PANTHER" id="PTHR34388:SF1">
    <property type="entry name" value="DNA POLYMERASE III SUBUNIT DELTA"/>
    <property type="match status" value="1"/>
</dbReference>
<dbReference type="InterPro" id="IPR010372">
    <property type="entry name" value="DNA_pol3_delta_N"/>
</dbReference>
<keyword evidence="6" id="KW-0239">DNA-directed DNA polymerase</keyword>
<evidence type="ECO:0000256" key="7">
    <source>
        <dbReference type="ARBA" id="ARBA00034754"/>
    </source>
</evidence>
<dbReference type="Gene3D" id="1.10.8.60">
    <property type="match status" value="1"/>
</dbReference>
<gene>
    <name evidence="11" type="primary">holA</name>
    <name evidence="11" type="ORF">IDH45_17935</name>
</gene>
<dbReference type="Pfam" id="PF06144">
    <property type="entry name" value="DNA_pol3_delta"/>
    <property type="match status" value="1"/>
</dbReference>
<dbReference type="InterPro" id="IPR005790">
    <property type="entry name" value="DNA_polIII_delta"/>
</dbReference>
<dbReference type="NCBIfam" id="TIGR01128">
    <property type="entry name" value="holA"/>
    <property type="match status" value="1"/>
</dbReference>
<evidence type="ECO:0000256" key="5">
    <source>
        <dbReference type="ARBA" id="ARBA00022705"/>
    </source>
</evidence>
<comment type="similarity">
    <text evidence="7">Belongs to the DNA polymerase HolA subunit family.</text>
</comment>
<dbReference type="GO" id="GO:0003677">
    <property type="term" value="F:DNA binding"/>
    <property type="evidence" value="ECO:0007669"/>
    <property type="project" value="InterPro"/>
</dbReference>
<evidence type="ECO:0000259" key="10">
    <source>
        <dbReference type="Pfam" id="PF21694"/>
    </source>
</evidence>
<dbReference type="GO" id="GO:0003887">
    <property type="term" value="F:DNA-directed DNA polymerase activity"/>
    <property type="evidence" value="ECO:0007669"/>
    <property type="project" value="UniProtKB-KW"/>
</dbReference>
<evidence type="ECO:0000256" key="1">
    <source>
        <dbReference type="ARBA" id="ARBA00012417"/>
    </source>
</evidence>
<evidence type="ECO:0000256" key="6">
    <source>
        <dbReference type="ARBA" id="ARBA00022932"/>
    </source>
</evidence>
<dbReference type="InterPro" id="IPR008921">
    <property type="entry name" value="DNA_pol3_clamp-load_cplx_C"/>
</dbReference>
<keyword evidence="5" id="KW-0235">DNA replication</keyword>
<dbReference type="Pfam" id="PF21694">
    <property type="entry name" value="DNA_pol3_delta_C"/>
    <property type="match status" value="1"/>
</dbReference>
<dbReference type="AlphaFoldDB" id="A0A927CC54"/>
<evidence type="ECO:0000259" key="9">
    <source>
        <dbReference type="Pfam" id="PF06144"/>
    </source>
</evidence>
<dbReference type="Gene3D" id="3.40.50.300">
    <property type="entry name" value="P-loop containing nucleotide triphosphate hydrolases"/>
    <property type="match status" value="1"/>
</dbReference>
<name>A0A927CC54_9BACL</name>
<dbReference type="EC" id="2.7.7.7" evidence="1"/>
<proteinExistence type="inferred from homology"/>
<dbReference type="GO" id="GO:0006261">
    <property type="term" value="P:DNA-templated DNA replication"/>
    <property type="evidence" value="ECO:0007669"/>
    <property type="project" value="TreeGrafter"/>
</dbReference>
<dbReference type="EMBL" id="JACXJA010000024">
    <property type="protein sequence ID" value="MBD2863872.1"/>
    <property type="molecule type" value="Genomic_DNA"/>
</dbReference>